<dbReference type="SUPFAM" id="SSF48498">
    <property type="entry name" value="Tetracyclin repressor-like, C-terminal domain"/>
    <property type="match status" value="1"/>
</dbReference>
<reference evidence="6 7" key="1">
    <citation type="submission" date="2016-01" db="EMBL/GenBank/DDBJ databases">
        <authorList>
            <person name="Oliw E.H."/>
        </authorList>
    </citation>
    <scope>NUCLEOTIDE SEQUENCE [LARGE SCALE GENOMIC DNA]</scope>
    <source>
        <strain evidence="6">LMG 27134</strain>
    </source>
</reference>
<feature type="domain" description="HTH tetR-type" evidence="5">
    <location>
        <begin position="18"/>
        <end position="78"/>
    </location>
</feature>
<proteinExistence type="predicted"/>
<accession>A0A158J557</accession>
<dbReference type="PRINTS" id="PR00455">
    <property type="entry name" value="HTHTETR"/>
</dbReference>
<dbReference type="EMBL" id="FCOK02000072">
    <property type="protein sequence ID" value="SAL63997.1"/>
    <property type="molecule type" value="Genomic_DNA"/>
</dbReference>
<evidence type="ECO:0000313" key="7">
    <source>
        <dbReference type="Proteomes" id="UP000054683"/>
    </source>
</evidence>
<keyword evidence="1" id="KW-0805">Transcription regulation</keyword>
<evidence type="ECO:0000256" key="1">
    <source>
        <dbReference type="ARBA" id="ARBA00023015"/>
    </source>
</evidence>
<evidence type="ECO:0000313" key="6">
    <source>
        <dbReference type="EMBL" id="SAL63997.1"/>
    </source>
</evidence>
<dbReference type="Gene3D" id="1.10.357.10">
    <property type="entry name" value="Tetracycline Repressor, domain 2"/>
    <property type="match status" value="1"/>
</dbReference>
<sequence length="222" mass="24587">MATKNDTQPRRSRGRPSTFDRTEALNWAMKLFWEQGYEGTSFDQLIQAMGISPSSFYNSFGSKERLYKEATDAYLSMSGVWFAGRLCGTVDTREAFKELLDATAVEFTRHSHPSGCMISLAGTHLPAEFTSIRETMAGHRANAEEMMAQRLRKGVEDGDLPPGTDVPALAAFYSAVTRGMAVQARDGASQQKLKTIADIAMQAWPVQSHRRKSARPRGTRVA</sequence>
<gene>
    <name evidence="6" type="ORF">AWB69_07191</name>
</gene>
<keyword evidence="3" id="KW-0804">Transcription</keyword>
<evidence type="ECO:0000256" key="2">
    <source>
        <dbReference type="ARBA" id="ARBA00023125"/>
    </source>
</evidence>
<dbReference type="SUPFAM" id="SSF46689">
    <property type="entry name" value="Homeodomain-like"/>
    <property type="match status" value="1"/>
</dbReference>
<name>A0A158J557_9BURK</name>
<dbReference type="Proteomes" id="UP000054683">
    <property type="component" value="Unassembled WGS sequence"/>
</dbReference>
<dbReference type="Pfam" id="PF16925">
    <property type="entry name" value="TetR_C_13"/>
    <property type="match status" value="1"/>
</dbReference>
<evidence type="ECO:0000259" key="5">
    <source>
        <dbReference type="PROSITE" id="PS50977"/>
    </source>
</evidence>
<dbReference type="InterPro" id="IPR001647">
    <property type="entry name" value="HTH_TetR"/>
</dbReference>
<dbReference type="Gene3D" id="1.10.10.60">
    <property type="entry name" value="Homeodomain-like"/>
    <property type="match status" value="1"/>
</dbReference>
<evidence type="ECO:0000256" key="4">
    <source>
        <dbReference type="PROSITE-ProRule" id="PRU00335"/>
    </source>
</evidence>
<dbReference type="PANTHER" id="PTHR47506">
    <property type="entry name" value="TRANSCRIPTIONAL REGULATORY PROTEIN"/>
    <property type="match status" value="1"/>
</dbReference>
<dbReference type="InterPro" id="IPR011075">
    <property type="entry name" value="TetR_C"/>
</dbReference>
<dbReference type="PANTHER" id="PTHR47506:SF1">
    <property type="entry name" value="HTH-TYPE TRANSCRIPTIONAL REGULATOR YJDC"/>
    <property type="match status" value="1"/>
</dbReference>
<protein>
    <submittedName>
        <fullName evidence="6">TetR family transcriptional regulator</fullName>
    </submittedName>
</protein>
<dbReference type="Pfam" id="PF00440">
    <property type="entry name" value="TetR_N"/>
    <property type="match status" value="1"/>
</dbReference>
<dbReference type="AlphaFoldDB" id="A0A158J557"/>
<dbReference type="InterPro" id="IPR009057">
    <property type="entry name" value="Homeodomain-like_sf"/>
</dbReference>
<dbReference type="PROSITE" id="PS50977">
    <property type="entry name" value="HTH_TETR_2"/>
    <property type="match status" value="1"/>
</dbReference>
<feature type="DNA-binding region" description="H-T-H motif" evidence="4">
    <location>
        <begin position="41"/>
        <end position="60"/>
    </location>
</feature>
<dbReference type="InterPro" id="IPR036271">
    <property type="entry name" value="Tet_transcr_reg_TetR-rel_C_sf"/>
</dbReference>
<keyword evidence="2 4" id="KW-0238">DNA-binding</keyword>
<dbReference type="GO" id="GO:0003677">
    <property type="term" value="F:DNA binding"/>
    <property type="evidence" value="ECO:0007669"/>
    <property type="project" value="UniProtKB-UniRule"/>
</dbReference>
<evidence type="ECO:0000256" key="3">
    <source>
        <dbReference type="ARBA" id="ARBA00023163"/>
    </source>
</evidence>
<organism evidence="6 7">
    <name type="scientific">Caballeronia udeis</name>
    <dbReference type="NCBI Taxonomy" id="1232866"/>
    <lineage>
        <taxon>Bacteria</taxon>
        <taxon>Pseudomonadati</taxon>
        <taxon>Pseudomonadota</taxon>
        <taxon>Betaproteobacteria</taxon>
        <taxon>Burkholderiales</taxon>
        <taxon>Burkholderiaceae</taxon>
        <taxon>Caballeronia</taxon>
    </lineage>
</organism>